<dbReference type="CDD" id="cd02440">
    <property type="entry name" value="AdoMet_MTases"/>
    <property type="match status" value="1"/>
</dbReference>
<sequence length="217" mass="24587">MQPEQTADGSYTLFVPEMDEHYHSVKGARTESEHIFIQMGLQHVTVPAPRVLEIGFGTGLNAFLTLLEAERTHRPVCFTTIELYPVPEETLQLLGYPEQIAPSRAAEYEALHRAEWNKPVSITPWFTLHKIQGDFTQFPFTGEYDVIYFDAFAPDKQPEMWHPSLFESLYRITAPGGVLTTYCAKGSVRRMLQSAGYTVERLPGPPGGKREILRATR</sequence>
<dbReference type="Proteomes" id="UP001141933">
    <property type="component" value="Unassembled WGS sequence"/>
</dbReference>
<organism evidence="2 3">
    <name type="scientific">Phocaeicola acetigenes</name>
    <dbReference type="NCBI Taxonomy" id="3016083"/>
    <lineage>
        <taxon>Bacteria</taxon>
        <taxon>Pseudomonadati</taxon>
        <taxon>Bacteroidota</taxon>
        <taxon>Bacteroidia</taxon>
        <taxon>Bacteroidales</taxon>
        <taxon>Bacteroidaceae</taxon>
        <taxon>Phocaeicola</taxon>
    </lineage>
</organism>
<dbReference type="RefSeq" id="WP_178265432.1">
    <property type="nucleotide sequence ID" value="NZ_JAPZVM010000011.1"/>
</dbReference>
<evidence type="ECO:0000313" key="3">
    <source>
        <dbReference type="Proteomes" id="UP001141933"/>
    </source>
</evidence>
<dbReference type="Pfam" id="PF05430">
    <property type="entry name" value="Methyltransf_30"/>
    <property type="match status" value="1"/>
</dbReference>
<comment type="caution">
    <text evidence="2">The sequence shown here is derived from an EMBL/GenBank/DDBJ whole genome shotgun (WGS) entry which is preliminary data.</text>
</comment>
<feature type="domain" description="MnmC-like methyltransferase" evidence="1">
    <location>
        <begin position="142"/>
        <end position="216"/>
    </location>
</feature>
<dbReference type="PANTHER" id="PTHR39963:SF1">
    <property type="entry name" value="MNMC-LIKE METHYLTRANSFERASE DOMAIN-CONTAINING PROTEIN"/>
    <property type="match status" value="1"/>
</dbReference>
<dbReference type="InterPro" id="IPR047785">
    <property type="entry name" value="tRNA_MNMC2"/>
</dbReference>
<keyword evidence="3" id="KW-1185">Reference proteome</keyword>
<dbReference type="SUPFAM" id="SSF53335">
    <property type="entry name" value="S-adenosyl-L-methionine-dependent methyltransferases"/>
    <property type="match status" value="1"/>
</dbReference>
<protein>
    <submittedName>
        <fullName evidence="2">tRNA (5-methylaminomethyl-2-thiouridine)(34)-methyltransferase MnmD</fullName>
    </submittedName>
</protein>
<dbReference type="PANTHER" id="PTHR39963">
    <property type="entry name" value="SLL0983 PROTEIN"/>
    <property type="match status" value="1"/>
</dbReference>
<evidence type="ECO:0000313" key="2">
    <source>
        <dbReference type="EMBL" id="MCZ8373385.1"/>
    </source>
</evidence>
<proteinExistence type="predicted"/>
<name>A0ABT4PK11_9BACT</name>
<accession>A0ABT4PK11</accession>
<reference evidence="2" key="1">
    <citation type="submission" date="2022-12" db="EMBL/GenBank/DDBJ databases">
        <title>Phocaeicola acetigenes sp. nov., isolated feces from a healthy human.</title>
        <authorList>
            <person name="Do H."/>
            <person name="Ha Y.B."/>
            <person name="Kim J.-S."/>
            <person name="Suh M.K."/>
            <person name="Kim H.S."/>
            <person name="Lee J.-S."/>
        </authorList>
    </citation>
    <scope>NUCLEOTIDE SEQUENCE</scope>
    <source>
        <strain evidence="2">KGMB11183</strain>
    </source>
</reference>
<dbReference type="NCBIfam" id="NF033855">
    <property type="entry name" value="tRNA_MNMC2"/>
    <property type="match status" value="1"/>
</dbReference>
<dbReference type="InterPro" id="IPR008471">
    <property type="entry name" value="MnmC-like_methylTransf"/>
</dbReference>
<dbReference type="Gene3D" id="3.40.50.150">
    <property type="entry name" value="Vaccinia Virus protein VP39"/>
    <property type="match status" value="1"/>
</dbReference>
<gene>
    <name evidence="2" type="primary">mnmD</name>
    <name evidence="2" type="ORF">O6P32_11825</name>
</gene>
<dbReference type="EMBL" id="JAPZVM010000011">
    <property type="protein sequence ID" value="MCZ8373385.1"/>
    <property type="molecule type" value="Genomic_DNA"/>
</dbReference>
<dbReference type="InterPro" id="IPR029063">
    <property type="entry name" value="SAM-dependent_MTases_sf"/>
</dbReference>
<evidence type="ECO:0000259" key="1">
    <source>
        <dbReference type="Pfam" id="PF05430"/>
    </source>
</evidence>